<dbReference type="AlphaFoldDB" id="A0ABD4L497"/>
<evidence type="ECO:0000256" key="1">
    <source>
        <dbReference type="ARBA" id="ARBA00004429"/>
    </source>
</evidence>
<feature type="transmembrane region" description="Helical" evidence="7">
    <location>
        <begin position="239"/>
        <end position="257"/>
    </location>
</feature>
<protein>
    <recommendedName>
        <fullName evidence="7">TRAP transporter large permease protein</fullName>
    </recommendedName>
</protein>
<keyword evidence="3 7" id="KW-0997">Cell inner membrane</keyword>
<evidence type="ECO:0000256" key="6">
    <source>
        <dbReference type="ARBA" id="ARBA00023136"/>
    </source>
</evidence>
<dbReference type="GO" id="GO:0005886">
    <property type="term" value="C:plasma membrane"/>
    <property type="evidence" value="ECO:0007669"/>
    <property type="project" value="UniProtKB-SubCell"/>
</dbReference>
<keyword evidence="4 7" id="KW-0812">Transmembrane</keyword>
<evidence type="ECO:0000256" key="2">
    <source>
        <dbReference type="ARBA" id="ARBA00022475"/>
    </source>
</evidence>
<evidence type="ECO:0000256" key="4">
    <source>
        <dbReference type="ARBA" id="ARBA00022692"/>
    </source>
</evidence>
<evidence type="ECO:0000256" key="3">
    <source>
        <dbReference type="ARBA" id="ARBA00022519"/>
    </source>
</evidence>
<dbReference type="NCBIfam" id="TIGR00786">
    <property type="entry name" value="dctM"/>
    <property type="match status" value="1"/>
</dbReference>
<comment type="subunit">
    <text evidence="7">The complex comprises the extracytoplasmic solute receptor protein and the two transmembrane proteins.</text>
</comment>
<sequence>MLWIFLAILFASIALGLPIAFGLGVAAVVMAVLSDIPLSILIEQSIRGVNSFPLLAIPFFILVGEVMSAGGIARRLMDLAGALVGFIRGGLGQVAITGSMFFGGISGSAVADTAATGAMMIPSMTRQGYTAPQATAINTVSSVIGIIIPPSIPLILYGIVTETSISRLFIAGIVPGLLIGLALMVTTFIMASLEHAGQTRKFRLAPLWQAFKAAWLALVLPVIVVGGIIAGVFTATEAAVAALLYSLFISVVCYREIRLGDLWGMCIRTARLTGMVMLLLAFATVIAWFLTINMVPQTLVQQVQAITQEPFLLLLIVAALLLLIVAALLLLIVAALLLLIGFVMDLTPAMVIMAPMLAPIVTSVGVDPAYFGVLMAFILGIGLLTPPVGTCLYVGCGVGKVSMESLVKAMLPYYAALLVMLLVLVAFPGLVTWLPDLTAVRGN</sequence>
<accession>A0ABD4L497</accession>
<feature type="domain" description="TRAP C4-dicarboxylate transport system permease DctM subunit" evidence="8">
    <location>
        <begin position="6"/>
        <end position="328"/>
    </location>
</feature>
<dbReference type="PIRSF" id="PIRSF006066">
    <property type="entry name" value="HI0050"/>
    <property type="match status" value="1"/>
</dbReference>
<dbReference type="PANTHER" id="PTHR33362">
    <property type="entry name" value="SIALIC ACID TRAP TRANSPORTER PERMEASE PROTEIN SIAT-RELATED"/>
    <property type="match status" value="1"/>
</dbReference>
<dbReference type="RefSeq" id="WP_198057722.1">
    <property type="nucleotide sequence ID" value="NZ_JAEDAF010000008.1"/>
</dbReference>
<comment type="similarity">
    <text evidence="7">Belongs to the TRAP transporter large permease family.</text>
</comment>
<feature type="transmembrane region" description="Helical" evidence="7">
    <location>
        <begin position="54"/>
        <end position="73"/>
    </location>
</feature>
<evidence type="ECO:0000256" key="5">
    <source>
        <dbReference type="ARBA" id="ARBA00022989"/>
    </source>
</evidence>
<keyword evidence="6 7" id="KW-0472">Membrane</keyword>
<dbReference type="GO" id="GO:0022857">
    <property type="term" value="F:transmembrane transporter activity"/>
    <property type="evidence" value="ECO:0007669"/>
    <property type="project" value="UniProtKB-UniRule"/>
</dbReference>
<reference evidence="9 10" key="1">
    <citation type="submission" date="2020-12" db="EMBL/GenBank/DDBJ databases">
        <title>Draft genome sequence of Halomonas pacifica strain CARE-V15.</title>
        <authorList>
            <person name="Vignesh N."/>
            <person name="Thabitha A."/>
            <person name="Saravanan R."/>
            <person name="Manigandan V."/>
        </authorList>
    </citation>
    <scope>NUCLEOTIDE SEQUENCE [LARGE SCALE GENOMIC DNA]</scope>
    <source>
        <strain evidence="9 10">CARE-V15</strain>
    </source>
</reference>
<dbReference type="EMBL" id="JAEDAF010000008">
    <property type="protein sequence ID" value="MBH8580443.1"/>
    <property type="molecule type" value="Genomic_DNA"/>
</dbReference>
<feature type="transmembrane region" description="Helical" evidence="7">
    <location>
        <begin position="311"/>
        <end position="339"/>
    </location>
</feature>
<comment type="caution">
    <text evidence="9">The sequence shown here is derived from an EMBL/GenBank/DDBJ whole genome shotgun (WGS) entry which is preliminary data.</text>
</comment>
<evidence type="ECO:0000313" key="10">
    <source>
        <dbReference type="Proteomes" id="UP000651738"/>
    </source>
</evidence>
<keyword evidence="2" id="KW-1003">Cell membrane</keyword>
<proteinExistence type="inferred from homology"/>
<organism evidence="9 10">
    <name type="scientific">Bisbaumannia pacifica</name>
    <dbReference type="NCBI Taxonomy" id="77098"/>
    <lineage>
        <taxon>Bacteria</taxon>
        <taxon>Pseudomonadati</taxon>
        <taxon>Pseudomonadota</taxon>
        <taxon>Gammaproteobacteria</taxon>
        <taxon>Oceanospirillales</taxon>
        <taxon>Halomonadaceae</taxon>
        <taxon>Bisbaumannia</taxon>
    </lineage>
</organism>
<feature type="transmembrane region" description="Helical" evidence="7">
    <location>
        <begin position="372"/>
        <end position="399"/>
    </location>
</feature>
<feature type="transmembrane region" description="Helical" evidence="7">
    <location>
        <begin position="168"/>
        <end position="193"/>
    </location>
</feature>
<evidence type="ECO:0000313" key="9">
    <source>
        <dbReference type="EMBL" id="MBH8580443.1"/>
    </source>
</evidence>
<feature type="transmembrane region" description="Helical" evidence="7">
    <location>
        <begin position="411"/>
        <end position="434"/>
    </location>
</feature>
<comment type="function">
    <text evidence="7">Part of the tripartite ATP-independent periplasmic (TRAP) transport system.</text>
</comment>
<feature type="transmembrane region" description="Helical" evidence="7">
    <location>
        <begin position="346"/>
        <end position="366"/>
    </location>
</feature>
<dbReference type="InterPro" id="IPR010656">
    <property type="entry name" value="DctM"/>
</dbReference>
<dbReference type="InterPro" id="IPR004681">
    <property type="entry name" value="TRAP_DctM"/>
</dbReference>
<name>A0ABD4L497_9GAMM</name>
<dbReference type="Pfam" id="PF06808">
    <property type="entry name" value="DctM"/>
    <property type="match status" value="1"/>
</dbReference>
<feature type="transmembrane region" description="Helical" evidence="7">
    <location>
        <begin position="93"/>
        <end position="115"/>
    </location>
</feature>
<feature type="transmembrane region" description="Helical" evidence="7">
    <location>
        <begin position="213"/>
        <end position="233"/>
    </location>
</feature>
<feature type="transmembrane region" description="Helical" evidence="7">
    <location>
        <begin position="269"/>
        <end position="291"/>
    </location>
</feature>
<dbReference type="Proteomes" id="UP000651738">
    <property type="component" value="Unassembled WGS sequence"/>
</dbReference>
<feature type="transmembrane region" description="Helical" evidence="7">
    <location>
        <begin position="6"/>
        <end position="33"/>
    </location>
</feature>
<keyword evidence="7" id="KW-0813">Transport</keyword>
<keyword evidence="5 7" id="KW-1133">Transmembrane helix</keyword>
<evidence type="ECO:0000259" key="8">
    <source>
        <dbReference type="Pfam" id="PF06808"/>
    </source>
</evidence>
<gene>
    <name evidence="9" type="ORF">I7V36_10100</name>
</gene>
<comment type="subcellular location">
    <subcellularLocation>
        <location evidence="1 7">Cell inner membrane</location>
        <topology evidence="1 7">Multi-pass membrane protein</topology>
    </subcellularLocation>
</comment>
<feature type="transmembrane region" description="Helical" evidence="7">
    <location>
        <begin position="136"/>
        <end position="156"/>
    </location>
</feature>
<evidence type="ECO:0000256" key="7">
    <source>
        <dbReference type="RuleBase" id="RU369079"/>
    </source>
</evidence>